<feature type="region of interest" description="Disordered" evidence="1">
    <location>
        <begin position="87"/>
        <end position="107"/>
    </location>
</feature>
<proteinExistence type="predicted"/>
<protein>
    <submittedName>
        <fullName evidence="2">DUF6247 family protein</fullName>
    </submittedName>
</protein>
<dbReference type="EMBL" id="JASITI010000017">
    <property type="protein sequence ID" value="MDK9497100.1"/>
    <property type="molecule type" value="Genomic_DNA"/>
</dbReference>
<comment type="caution">
    <text evidence="2">The sequence shown here is derived from an EMBL/GenBank/DDBJ whole genome shotgun (WGS) entry which is preliminary data.</text>
</comment>
<evidence type="ECO:0000256" key="1">
    <source>
        <dbReference type="SAM" id="MobiDB-lite"/>
    </source>
</evidence>
<dbReference type="RefSeq" id="WP_285342952.1">
    <property type="nucleotide sequence ID" value="NZ_JASITI010000017.1"/>
</dbReference>
<sequence>MSAQPEHVPAPPRAPAPAPAAPAELHAALRADRRAERWVPAFEAEWARALEEARRTFSLAGPYEVLGTWQARLASAPQVDAFLTAGRDETGFVGPEELRGRPRASSG</sequence>
<name>A0ABT7GW22_9ACTN</name>
<gene>
    <name evidence="2" type="ORF">QEZ40_001753</name>
</gene>
<accession>A0ABT7GW22</accession>
<feature type="compositionally biased region" description="Basic and acidic residues" evidence="1">
    <location>
        <begin position="87"/>
        <end position="100"/>
    </location>
</feature>
<dbReference type="Pfam" id="PF19760">
    <property type="entry name" value="DUF6247"/>
    <property type="match status" value="1"/>
</dbReference>
<evidence type="ECO:0000313" key="2">
    <source>
        <dbReference type="EMBL" id="MDK9497100.1"/>
    </source>
</evidence>
<evidence type="ECO:0000313" key="3">
    <source>
        <dbReference type="Proteomes" id="UP001223390"/>
    </source>
</evidence>
<dbReference type="Proteomes" id="UP001223390">
    <property type="component" value="Unassembled WGS sequence"/>
</dbReference>
<dbReference type="InterPro" id="IPR046214">
    <property type="entry name" value="DUF6247"/>
</dbReference>
<reference evidence="2 3" key="1">
    <citation type="submission" date="2023-05" db="EMBL/GenBank/DDBJ databases">
        <title>Sequencing and Assembly of Streptomyces sp. NP73.</title>
        <authorList>
            <person name="Konwar A.N."/>
            <person name="Saikia K."/>
            <person name="Thakur D."/>
        </authorList>
    </citation>
    <scope>NUCLEOTIDE SEQUENCE [LARGE SCALE GENOMIC DNA]</scope>
    <source>
        <strain evidence="2 3">NP73</strain>
    </source>
</reference>
<organism evidence="2 3">
    <name type="scientific">Streptomyces katrae</name>
    <dbReference type="NCBI Taxonomy" id="68223"/>
    <lineage>
        <taxon>Bacteria</taxon>
        <taxon>Bacillati</taxon>
        <taxon>Actinomycetota</taxon>
        <taxon>Actinomycetes</taxon>
        <taxon>Kitasatosporales</taxon>
        <taxon>Streptomycetaceae</taxon>
        <taxon>Streptomyces</taxon>
    </lineage>
</organism>
<feature type="region of interest" description="Disordered" evidence="1">
    <location>
        <begin position="1"/>
        <end position="23"/>
    </location>
</feature>
<feature type="compositionally biased region" description="Pro residues" evidence="1">
    <location>
        <begin position="8"/>
        <end position="20"/>
    </location>
</feature>
<keyword evidence="3" id="KW-1185">Reference proteome</keyword>